<feature type="domain" description="WDR36/Utp21 C-terminal" evidence="1">
    <location>
        <begin position="42"/>
        <end position="217"/>
    </location>
</feature>
<dbReference type="AlphaFoldDB" id="A0AAF5Q6P1"/>
<dbReference type="WBParaSite" id="mrna-Wban_10914">
    <property type="protein sequence ID" value="mrna-Wban_10914"/>
    <property type="gene ID" value="Wban_10914"/>
</dbReference>
<dbReference type="InterPro" id="IPR007319">
    <property type="entry name" value="WDR36/Utp21_C"/>
</dbReference>
<dbReference type="GO" id="GO:0034388">
    <property type="term" value="C:Pwp2p-containing subcomplex of 90S preribosome"/>
    <property type="evidence" value="ECO:0007669"/>
    <property type="project" value="TreeGrafter"/>
</dbReference>
<protein>
    <recommendedName>
        <fullName evidence="1">WDR36/Utp21 C-terminal domain-containing protein</fullName>
    </recommendedName>
</protein>
<accession>A0AAF5Q6P1</accession>
<dbReference type="GO" id="GO:0006364">
    <property type="term" value="P:rRNA processing"/>
    <property type="evidence" value="ECO:0007669"/>
    <property type="project" value="InterPro"/>
</dbReference>
<dbReference type="Pfam" id="PF04192">
    <property type="entry name" value="Utp21"/>
    <property type="match status" value="1"/>
</dbReference>
<dbReference type="Proteomes" id="UP000093561">
    <property type="component" value="Unassembled WGS sequence"/>
</dbReference>
<organism evidence="2 3">
    <name type="scientific">Wuchereria bancrofti</name>
    <dbReference type="NCBI Taxonomy" id="6293"/>
    <lineage>
        <taxon>Eukaryota</taxon>
        <taxon>Metazoa</taxon>
        <taxon>Ecdysozoa</taxon>
        <taxon>Nematoda</taxon>
        <taxon>Chromadorea</taxon>
        <taxon>Rhabditida</taxon>
        <taxon>Spirurina</taxon>
        <taxon>Spiruromorpha</taxon>
        <taxon>Filarioidea</taxon>
        <taxon>Onchocercidae</taxon>
        <taxon>Wuchereria</taxon>
    </lineage>
</organism>
<dbReference type="PANTHER" id="PTHR22840:SF12">
    <property type="entry name" value="WD REPEAT-CONTAINING PROTEIN 36"/>
    <property type="match status" value="1"/>
</dbReference>
<evidence type="ECO:0000313" key="2">
    <source>
        <dbReference type="Proteomes" id="UP000093561"/>
    </source>
</evidence>
<reference evidence="3" key="3">
    <citation type="submission" date="2024-02" db="UniProtKB">
        <authorList>
            <consortium name="WormBaseParasite"/>
        </authorList>
    </citation>
    <scope>IDENTIFICATION</scope>
    <source>
        <strain evidence="3">pt0022</strain>
    </source>
</reference>
<reference evidence="2" key="1">
    <citation type="submission" date="2015-03" db="EMBL/GenBank/DDBJ databases">
        <title>Wuchereria bancrofti Genome Sequencing Papua New Guinea Strain.</title>
        <authorList>
            <person name="Small S.T."/>
            <person name="Serre D."/>
            <person name="Zimmerman P.A."/>
        </authorList>
    </citation>
    <scope>NUCLEOTIDE SEQUENCE [LARGE SCALE GENOMIC DNA]</scope>
    <source>
        <strain evidence="2">pt0022</strain>
    </source>
</reference>
<sequence length="218" mass="25338">MPLTEKIDVLKNLEDEVQCSIEETELPTENAWENIQKVKQVESLVTLSGLAPSRWVNLPYLDVIRERNKPIELVRKPKTAHFSYRPYQHLMFEKMGIGADVIERRIVLMAKRSVLEIESPFAETLASDDAHFITAFESLKWMSISTIDFQIHILPERALNSFLKMLITVLRNHCDFELVQAYLTAFLKTSWNKLWISCIRDDDLDKTLSKLSDELKKS</sequence>
<proteinExistence type="predicted"/>
<dbReference type="GO" id="GO:0032040">
    <property type="term" value="C:small-subunit processome"/>
    <property type="evidence" value="ECO:0007669"/>
    <property type="project" value="InterPro"/>
</dbReference>
<evidence type="ECO:0000313" key="3">
    <source>
        <dbReference type="WBParaSite" id="mrna-Wban_10914"/>
    </source>
</evidence>
<reference evidence="2" key="2">
    <citation type="journal article" date="2016" name="Mol. Ecol.">
        <title>Population genomics of the filarial nematode parasite Wuchereria bancrofti from mosquitoes.</title>
        <authorList>
            <person name="Small S.T."/>
            <person name="Reimer L.J."/>
            <person name="Tisch D.J."/>
            <person name="King C.L."/>
            <person name="Christensen B.M."/>
            <person name="Siba P.M."/>
            <person name="Kazura J.W."/>
            <person name="Serre D."/>
            <person name="Zimmerman P.A."/>
        </authorList>
    </citation>
    <scope>NUCLEOTIDE SEQUENCE</scope>
    <source>
        <strain evidence="2">pt0022</strain>
    </source>
</reference>
<name>A0AAF5Q6P1_WUCBA</name>
<dbReference type="PANTHER" id="PTHR22840">
    <property type="entry name" value="WD REPEAT-CONTAINING PROTEIN 36"/>
    <property type="match status" value="1"/>
</dbReference>
<evidence type="ECO:0000259" key="1">
    <source>
        <dbReference type="Pfam" id="PF04192"/>
    </source>
</evidence>